<dbReference type="SUPFAM" id="SSF52833">
    <property type="entry name" value="Thioredoxin-like"/>
    <property type="match status" value="1"/>
</dbReference>
<keyword evidence="4" id="KW-0408">Iron</keyword>
<dbReference type="GO" id="GO:0046872">
    <property type="term" value="F:metal ion binding"/>
    <property type="evidence" value="ECO:0007669"/>
    <property type="project" value="UniProtKB-KW"/>
</dbReference>
<dbReference type="Pfam" id="PF01257">
    <property type="entry name" value="2Fe-2S_thioredx"/>
    <property type="match status" value="1"/>
</dbReference>
<evidence type="ECO:0000256" key="2">
    <source>
        <dbReference type="ARBA" id="ARBA00022714"/>
    </source>
</evidence>
<dbReference type="Gene3D" id="3.40.30.10">
    <property type="entry name" value="Glutaredoxin"/>
    <property type="match status" value="1"/>
</dbReference>
<dbReference type="GO" id="GO:0051537">
    <property type="term" value="F:2 iron, 2 sulfur cluster binding"/>
    <property type="evidence" value="ECO:0007669"/>
    <property type="project" value="UniProtKB-KW"/>
</dbReference>
<keyword evidence="5" id="KW-0411">Iron-sulfur</keyword>
<dbReference type="InterPro" id="IPR042128">
    <property type="entry name" value="NuoE_dom"/>
</dbReference>
<dbReference type="PANTHER" id="PTHR10371">
    <property type="entry name" value="NADH DEHYDROGENASE UBIQUINONE FLAVOPROTEIN 2, MITOCHONDRIAL"/>
    <property type="match status" value="1"/>
</dbReference>
<dbReference type="InterPro" id="IPR002023">
    <property type="entry name" value="NuoE-like"/>
</dbReference>
<evidence type="ECO:0000256" key="4">
    <source>
        <dbReference type="ARBA" id="ARBA00023004"/>
    </source>
</evidence>
<comment type="cofactor">
    <cofactor evidence="6">
        <name>[2Fe-2S] cluster</name>
        <dbReference type="ChEBI" id="CHEBI:190135"/>
    </cofactor>
</comment>
<proteinExistence type="inferred from homology"/>
<accession>A0A381W773</accession>
<evidence type="ECO:0000256" key="1">
    <source>
        <dbReference type="ARBA" id="ARBA00010643"/>
    </source>
</evidence>
<evidence type="ECO:0000256" key="5">
    <source>
        <dbReference type="ARBA" id="ARBA00023014"/>
    </source>
</evidence>
<dbReference type="Gene3D" id="1.10.10.1590">
    <property type="entry name" value="NADH-quinone oxidoreductase subunit E"/>
    <property type="match status" value="1"/>
</dbReference>
<reference evidence="7" key="1">
    <citation type="submission" date="2018-05" db="EMBL/GenBank/DDBJ databases">
        <authorList>
            <person name="Lanie J.A."/>
            <person name="Ng W.-L."/>
            <person name="Kazmierczak K.M."/>
            <person name="Andrzejewski T.M."/>
            <person name="Davidsen T.M."/>
            <person name="Wayne K.J."/>
            <person name="Tettelin H."/>
            <person name="Glass J.I."/>
            <person name="Rusch D."/>
            <person name="Podicherti R."/>
            <person name="Tsui H.-C.T."/>
            <person name="Winkler M.E."/>
        </authorList>
    </citation>
    <scope>NUCLEOTIDE SEQUENCE</scope>
</reference>
<dbReference type="InterPro" id="IPR041921">
    <property type="entry name" value="NuoE_N"/>
</dbReference>
<evidence type="ECO:0000313" key="7">
    <source>
        <dbReference type="EMBL" id="SVA48325.1"/>
    </source>
</evidence>
<dbReference type="PIRSF" id="PIRSF000216">
    <property type="entry name" value="NADH_DH_24kDa"/>
    <property type="match status" value="1"/>
</dbReference>
<dbReference type="InterPro" id="IPR036249">
    <property type="entry name" value="Thioredoxin-like_sf"/>
</dbReference>
<evidence type="ECO:0008006" key="8">
    <source>
        <dbReference type="Google" id="ProtNLM"/>
    </source>
</evidence>
<sequence length="146" mass="16362">VKNYPEKRSAALMVLHALQEEFGHISLEAEQWAAARLNLQPINIHELVTFYPMLREHDPGKTVVRVCRTLSCALAGSARLHRHICQRLGLEADAPGLQRTKDGRFGVEYAECLASCGTGPVMMCNDDFYENISNDGADEILEKYDE</sequence>
<dbReference type="GO" id="GO:0003954">
    <property type="term" value="F:NADH dehydrogenase activity"/>
    <property type="evidence" value="ECO:0007669"/>
    <property type="project" value="TreeGrafter"/>
</dbReference>
<evidence type="ECO:0000256" key="6">
    <source>
        <dbReference type="ARBA" id="ARBA00034078"/>
    </source>
</evidence>
<feature type="non-terminal residue" evidence="7">
    <location>
        <position position="1"/>
    </location>
</feature>
<keyword evidence="2" id="KW-0001">2Fe-2S</keyword>
<dbReference type="CDD" id="cd03064">
    <property type="entry name" value="TRX_Fd_NuoE"/>
    <property type="match status" value="1"/>
</dbReference>
<comment type="similarity">
    <text evidence="1">Belongs to the complex I 24 kDa subunit family.</text>
</comment>
<name>A0A381W773_9ZZZZ</name>
<dbReference type="PANTHER" id="PTHR10371:SF3">
    <property type="entry name" value="NADH DEHYDROGENASE [UBIQUINONE] FLAVOPROTEIN 2, MITOCHONDRIAL"/>
    <property type="match status" value="1"/>
</dbReference>
<keyword evidence="3" id="KW-0479">Metal-binding</keyword>
<dbReference type="EMBL" id="UINC01010904">
    <property type="protein sequence ID" value="SVA48325.1"/>
    <property type="molecule type" value="Genomic_DNA"/>
</dbReference>
<protein>
    <recommendedName>
        <fullName evidence="8">NAD(P)H-dependent oxidoreductase subunit E</fullName>
    </recommendedName>
</protein>
<evidence type="ECO:0000256" key="3">
    <source>
        <dbReference type="ARBA" id="ARBA00022723"/>
    </source>
</evidence>
<gene>
    <name evidence="7" type="ORF">METZ01_LOCUS101179</name>
</gene>
<dbReference type="AlphaFoldDB" id="A0A381W773"/>
<organism evidence="7">
    <name type="scientific">marine metagenome</name>
    <dbReference type="NCBI Taxonomy" id="408172"/>
    <lineage>
        <taxon>unclassified sequences</taxon>
        <taxon>metagenomes</taxon>
        <taxon>ecological metagenomes</taxon>
    </lineage>
</organism>